<dbReference type="AlphaFoldDB" id="A0A917KWI0"/>
<dbReference type="PIRSF" id="PIRSF015736">
    <property type="entry name" value="MI"/>
    <property type="match status" value="1"/>
</dbReference>
<reference evidence="1" key="2">
    <citation type="submission" date="2020-09" db="EMBL/GenBank/DDBJ databases">
        <authorList>
            <person name="Sun Q."/>
            <person name="Zhou Y."/>
        </authorList>
    </citation>
    <scope>NUCLEOTIDE SEQUENCE</scope>
    <source>
        <strain evidence="1">CGMCC 1.3617</strain>
    </source>
</reference>
<sequence length="251" mass="25991">MNASNSRGMAEPLDYGDRARIGLMVPSGNQVCEAEIHAMLPTGVAALVTRLELRGSSEAELLHMIGSLEVAARLLADARPRLIGFHCTAVSTFAPSMAGGIVQRIQDATGLPGTTTADAILGALAALEARRVLLVTPYVASVHEREIAFLAAQGITVSGGAMMGLNTNAEMAELAPERIAAQVRAAAVAMPGADACFISCTAIRSAGLIAPLEAELDMPVITSNQVMAWHMLRSCAIADAAAGFGRLMDPA</sequence>
<gene>
    <name evidence="1" type="ORF">GCM10011320_45970</name>
</gene>
<dbReference type="InterPro" id="IPR026286">
    <property type="entry name" value="MaiA/AMDase"/>
</dbReference>
<reference evidence="1" key="1">
    <citation type="journal article" date="2014" name="Int. J. Syst. Evol. Microbiol.">
        <title>Complete genome sequence of Corynebacterium casei LMG S-19264T (=DSM 44701T), isolated from a smear-ripened cheese.</title>
        <authorList>
            <consortium name="US DOE Joint Genome Institute (JGI-PGF)"/>
            <person name="Walter F."/>
            <person name="Albersmeier A."/>
            <person name="Kalinowski J."/>
            <person name="Ruckert C."/>
        </authorList>
    </citation>
    <scope>NUCLEOTIDE SEQUENCE</scope>
    <source>
        <strain evidence="1">CGMCC 1.3617</strain>
    </source>
</reference>
<proteinExistence type="predicted"/>
<protein>
    <submittedName>
        <fullName evidence="1">Maleate cis-trans isomerase</fullName>
    </submittedName>
</protein>
<keyword evidence="1" id="KW-0413">Isomerase</keyword>
<evidence type="ECO:0000313" key="1">
    <source>
        <dbReference type="EMBL" id="GGJ33100.1"/>
    </source>
</evidence>
<accession>A0A917KWI0</accession>
<dbReference type="Proteomes" id="UP000661507">
    <property type="component" value="Unassembled WGS sequence"/>
</dbReference>
<dbReference type="EMBL" id="BMKW01000012">
    <property type="protein sequence ID" value="GGJ33100.1"/>
    <property type="molecule type" value="Genomic_DNA"/>
</dbReference>
<name>A0A917KWI0_9PROT</name>
<keyword evidence="2" id="KW-1185">Reference proteome</keyword>
<dbReference type="Pfam" id="PF17645">
    <property type="entry name" value="Amdase"/>
    <property type="match status" value="1"/>
</dbReference>
<organism evidence="1 2">
    <name type="scientific">Neoroseomonas lacus</name>
    <dbReference type="NCBI Taxonomy" id="287609"/>
    <lineage>
        <taxon>Bacteria</taxon>
        <taxon>Pseudomonadati</taxon>
        <taxon>Pseudomonadota</taxon>
        <taxon>Alphaproteobacteria</taxon>
        <taxon>Acetobacterales</taxon>
        <taxon>Acetobacteraceae</taxon>
        <taxon>Neoroseomonas</taxon>
    </lineage>
</organism>
<dbReference type="PANTHER" id="PTHR40267">
    <property type="entry name" value="BLR3294 PROTEIN"/>
    <property type="match status" value="1"/>
</dbReference>
<dbReference type="Gene3D" id="3.40.50.12500">
    <property type="match status" value="1"/>
</dbReference>
<evidence type="ECO:0000313" key="2">
    <source>
        <dbReference type="Proteomes" id="UP000661507"/>
    </source>
</evidence>
<dbReference type="PANTHER" id="PTHR40267:SF1">
    <property type="entry name" value="BLR3294 PROTEIN"/>
    <property type="match status" value="1"/>
</dbReference>
<dbReference type="InterPro" id="IPR053714">
    <property type="entry name" value="Iso_Racemase_Enz_sf"/>
</dbReference>
<dbReference type="GO" id="GO:0016853">
    <property type="term" value="F:isomerase activity"/>
    <property type="evidence" value="ECO:0007669"/>
    <property type="project" value="UniProtKB-KW"/>
</dbReference>
<comment type="caution">
    <text evidence="1">The sequence shown here is derived from an EMBL/GenBank/DDBJ whole genome shotgun (WGS) entry which is preliminary data.</text>
</comment>